<evidence type="ECO:0000313" key="11">
    <source>
        <dbReference type="Proteomes" id="UP000663843"/>
    </source>
</evidence>
<dbReference type="EMBL" id="CAJMWT010005297">
    <property type="protein sequence ID" value="CAE6504261.1"/>
    <property type="molecule type" value="Genomic_DNA"/>
</dbReference>
<evidence type="ECO:0000256" key="3">
    <source>
        <dbReference type="ARBA" id="ARBA00012723"/>
    </source>
</evidence>
<dbReference type="PANTHER" id="PTHR45672">
    <property type="entry name" value="PROTEIN DISULFIDE-ISOMERASE C17H9.14C-RELATED"/>
    <property type="match status" value="1"/>
</dbReference>
<protein>
    <recommendedName>
        <fullName evidence="3">protein disulfide-isomerase</fullName>
        <ecNumber evidence="3">5.3.4.1</ecNumber>
    </recommendedName>
</protein>
<dbReference type="SUPFAM" id="SSF52833">
    <property type="entry name" value="Thioredoxin-like"/>
    <property type="match status" value="2"/>
</dbReference>
<dbReference type="GO" id="GO:0005783">
    <property type="term" value="C:endoplasmic reticulum"/>
    <property type="evidence" value="ECO:0007669"/>
    <property type="project" value="InterPro"/>
</dbReference>
<dbReference type="PROSITE" id="PS00194">
    <property type="entry name" value="THIOREDOXIN_1"/>
    <property type="match status" value="1"/>
</dbReference>
<dbReference type="PROSITE" id="PS51352">
    <property type="entry name" value="THIOREDOXIN_2"/>
    <property type="match status" value="2"/>
</dbReference>
<dbReference type="InterPro" id="IPR036249">
    <property type="entry name" value="Thioredoxin-like_sf"/>
</dbReference>
<evidence type="ECO:0000259" key="9">
    <source>
        <dbReference type="PROSITE" id="PS51352"/>
    </source>
</evidence>
<feature type="domain" description="Thioredoxin" evidence="9">
    <location>
        <begin position="1"/>
        <end position="131"/>
    </location>
</feature>
<evidence type="ECO:0000256" key="7">
    <source>
        <dbReference type="SAM" id="Coils"/>
    </source>
</evidence>
<dbReference type="PANTHER" id="PTHR45672:SF11">
    <property type="entry name" value="PROTEIN DISULFIDE-ISOMERASE C17H9.14C"/>
    <property type="match status" value="1"/>
</dbReference>
<evidence type="ECO:0000256" key="4">
    <source>
        <dbReference type="ARBA" id="ARBA00023157"/>
    </source>
</evidence>
<dbReference type="Proteomes" id="UP000663843">
    <property type="component" value="Unassembled WGS sequence"/>
</dbReference>
<comment type="caution">
    <text evidence="10">The sequence shown here is derived from an EMBL/GenBank/DDBJ whole genome shotgun (WGS) entry which is preliminary data.</text>
</comment>
<accession>A0A8H3HF82</accession>
<dbReference type="InterPro" id="IPR051063">
    <property type="entry name" value="PDI"/>
</dbReference>
<comment type="similarity">
    <text evidence="2">Belongs to the protein disulfide isomerase family.</text>
</comment>
<feature type="domain" description="Thioredoxin" evidence="9">
    <location>
        <begin position="138"/>
        <end position="255"/>
    </location>
</feature>
<dbReference type="CDD" id="cd00238">
    <property type="entry name" value="ERp29c"/>
    <property type="match status" value="1"/>
</dbReference>
<reference evidence="10" key="1">
    <citation type="submission" date="2021-01" db="EMBL/GenBank/DDBJ databases">
        <authorList>
            <person name="Kaushik A."/>
        </authorList>
    </citation>
    <scope>NUCLEOTIDE SEQUENCE</scope>
    <source>
        <strain evidence="10">AG2-2IIIB</strain>
    </source>
</reference>
<proteinExistence type="inferred from homology"/>
<dbReference type="Gene3D" id="3.40.30.10">
    <property type="entry name" value="Glutaredoxin"/>
    <property type="match status" value="2"/>
</dbReference>
<dbReference type="SUPFAM" id="SSF47933">
    <property type="entry name" value="ERP29 C domain-like"/>
    <property type="match status" value="1"/>
</dbReference>
<name>A0A8H3HF82_9AGAM</name>
<dbReference type="InterPro" id="IPR011679">
    <property type="entry name" value="ERp29_C"/>
</dbReference>
<dbReference type="InterPro" id="IPR013766">
    <property type="entry name" value="Thioredoxin_domain"/>
</dbReference>
<dbReference type="GO" id="GO:0006457">
    <property type="term" value="P:protein folding"/>
    <property type="evidence" value="ECO:0007669"/>
    <property type="project" value="TreeGrafter"/>
</dbReference>
<sequence>MRALTFFFTSAWIAGALASNVVEVTSKNFNSIIGQGKPALVEFFTESSSGHCKNLAPVYEQLADAFAHAKDKVLIVKADADGEAKEIAGKHGVTGFPTLKWFGADDATKSDPYEGGRELNDLASFVEKSAGVKSNIKPPPPPETPQLSYRDFDEIVMDPENDVLVAFTAPWCGHCKALKPTLEKVSKTFKPDSKCIIANYDADNAMNKDIAARYHVRSYPTIKFFPKGSSNKEAVSYDFGRSEADFVKFLNENCGTQRAVGGGLNELAGRLPTLDSLAQSFYSADKAVRETLYTEAKAAGENASYYIRVMEKLTSTGEAWIEKEHKRLEGILGKRSMAQTKLDEIKKKVNVLNAFLEKKVEEVKEAVEETAEKVKEEL</sequence>
<dbReference type="EC" id="5.3.4.1" evidence="3"/>
<dbReference type="InterPro" id="IPR017937">
    <property type="entry name" value="Thioredoxin_CS"/>
</dbReference>
<dbReference type="Pfam" id="PF00085">
    <property type="entry name" value="Thioredoxin"/>
    <property type="match status" value="2"/>
</dbReference>
<evidence type="ECO:0000313" key="10">
    <source>
        <dbReference type="EMBL" id="CAE6504261.1"/>
    </source>
</evidence>
<dbReference type="InterPro" id="IPR036356">
    <property type="entry name" value="ERp29_C_sf"/>
</dbReference>
<feature type="signal peptide" evidence="8">
    <location>
        <begin position="1"/>
        <end position="18"/>
    </location>
</feature>
<keyword evidence="5" id="KW-0413">Isomerase</keyword>
<evidence type="ECO:0000256" key="8">
    <source>
        <dbReference type="SAM" id="SignalP"/>
    </source>
</evidence>
<keyword evidence="6" id="KW-0676">Redox-active center</keyword>
<feature type="coiled-coil region" evidence="7">
    <location>
        <begin position="346"/>
        <end position="377"/>
    </location>
</feature>
<keyword evidence="4" id="KW-1015">Disulfide bond</keyword>
<gene>
    <name evidence="10" type="ORF">RDB_LOCUS143696</name>
</gene>
<evidence type="ECO:0000256" key="2">
    <source>
        <dbReference type="ARBA" id="ARBA00006347"/>
    </source>
</evidence>
<evidence type="ECO:0000256" key="5">
    <source>
        <dbReference type="ARBA" id="ARBA00023235"/>
    </source>
</evidence>
<keyword evidence="8" id="KW-0732">Signal</keyword>
<dbReference type="PRINTS" id="PR00421">
    <property type="entry name" value="THIOREDOXIN"/>
</dbReference>
<dbReference type="AlphaFoldDB" id="A0A8H3HF82"/>
<feature type="chain" id="PRO_5034380359" description="protein disulfide-isomerase" evidence="8">
    <location>
        <begin position="19"/>
        <end position="378"/>
    </location>
</feature>
<evidence type="ECO:0000256" key="6">
    <source>
        <dbReference type="ARBA" id="ARBA00023284"/>
    </source>
</evidence>
<dbReference type="Gene3D" id="1.20.1150.12">
    <property type="entry name" value="Endoplasmic reticulum resident protein 29, C-terminal domain"/>
    <property type="match status" value="1"/>
</dbReference>
<comment type="catalytic activity">
    <reaction evidence="1">
        <text>Catalyzes the rearrangement of -S-S- bonds in proteins.</text>
        <dbReference type="EC" id="5.3.4.1"/>
    </reaction>
</comment>
<dbReference type="Pfam" id="PF07749">
    <property type="entry name" value="ERp29"/>
    <property type="match status" value="1"/>
</dbReference>
<dbReference type="GO" id="GO:0003756">
    <property type="term" value="F:protein disulfide isomerase activity"/>
    <property type="evidence" value="ECO:0007669"/>
    <property type="project" value="UniProtKB-EC"/>
</dbReference>
<evidence type="ECO:0000256" key="1">
    <source>
        <dbReference type="ARBA" id="ARBA00001182"/>
    </source>
</evidence>
<organism evidence="10 11">
    <name type="scientific">Rhizoctonia solani</name>
    <dbReference type="NCBI Taxonomy" id="456999"/>
    <lineage>
        <taxon>Eukaryota</taxon>
        <taxon>Fungi</taxon>
        <taxon>Dikarya</taxon>
        <taxon>Basidiomycota</taxon>
        <taxon>Agaricomycotina</taxon>
        <taxon>Agaricomycetes</taxon>
        <taxon>Cantharellales</taxon>
        <taxon>Ceratobasidiaceae</taxon>
        <taxon>Rhizoctonia</taxon>
    </lineage>
</organism>
<keyword evidence="7" id="KW-0175">Coiled coil</keyword>